<dbReference type="InterPro" id="IPR027785">
    <property type="entry name" value="UvrD-like_helicase_C"/>
</dbReference>
<reference evidence="8" key="1">
    <citation type="submission" date="2017-09" db="EMBL/GenBank/DDBJ databases">
        <title>The Reconstruction of 2,631 Draft Metagenome-Assembled Genomes from the Global Oceans.</title>
        <authorList>
            <person name="Tully B.J."/>
            <person name="Graham E.D."/>
            <person name="Heidelberg J.F."/>
        </authorList>
    </citation>
    <scope>NUCLEOTIDE SEQUENCE [LARGE SCALE GENOMIC DNA]</scope>
</reference>
<dbReference type="InterPro" id="IPR000212">
    <property type="entry name" value="DNA_helicase_UvrD/REP"/>
</dbReference>
<evidence type="ECO:0000256" key="4">
    <source>
        <dbReference type="ARBA" id="ARBA00022840"/>
    </source>
</evidence>
<protein>
    <recommendedName>
        <fullName evidence="6">UvrD-like helicase ATP-binding domain-containing protein</fullName>
    </recommendedName>
</protein>
<dbReference type="Pfam" id="PF13245">
    <property type="entry name" value="AAA_19"/>
    <property type="match status" value="1"/>
</dbReference>
<dbReference type="Pfam" id="PF13538">
    <property type="entry name" value="UvrD_C_2"/>
    <property type="match status" value="1"/>
</dbReference>
<keyword evidence="4 5" id="KW-0067">ATP-binding</keyword>
<dbReference type="PROSITE" id="PS51198">
    <property type="entry name" value="UVRD_HELICASE_ATP_BIND"/>
    <property type="match status" value="1"/>
</dbReference>
<comment type="caution">
    <text evidence="7">The sequence shown here is derived from an EMBL/GenBank/DDBJ whole genome shotgun (WGS) entry which is preliminary data.</text>
</comment>
<feature type="binding site" evidence="5">
    <location>
        <begin position="245"/>
        <end position="252"/>
    </location>
    <ligand>
        <name>ATP</name>
        <dbReference type="ChEBI" id="CHEBI:30616"/>
    </ligand>
</feature>
<dbReference type="GO" id="GO:0005829">
    <property type="term" value="C:cytosol"/>
    <property type="evidence" value="ECO:0007669"/>
    <property type="project" value="TreeGrafter"/>
</dbReference>
<keyword evidence="1 5" id="KW-0547">Nucleotide-binding</keyword>
<dbReference type="GO" id="GO:0016787">
    <property type="term" value="F:hydrolase activity"/>
    <property type="evidence" value="ECO:0007669"/>
    <property type="project" value="UniProtKB-UniRule"/>
</dbReference>
<dbReference type="InterPro" id="IPR014016">
    <property type="entry name" value="UvrD-like_ATP-bd"/>
</dbReference>
<evidence type="ECO:0000259" key="6">
    <source>
        <dbReference type="PROSITE" id="PS51198"/>
    </source>
</evidence>
<evidence type="ECO:0000256" key="1">
    <source>
        <dbReference type="ARBA" id="ARBA00022741"/>
    </source>
</evidence>
<organism evidence="7 8">
    <name type="scientific">SAR324 cluster bacterium</name>
    <dbReference type="NCBI Taxonomy" id="2024889"/>
    <lineage>
        <taxon>Bacteria</taxon>
        <taxon>Deltaproteobacteria</taxon>
        <taxon>SAR324 cluster</taxon>
    </lineage>
</organism>
<feature type="domain" description="UvrD-like helicase ATP-binding" evidence="6">
    <location>
        <begin position="224"/>
        <end position="614"/>
    </location>
</feature>
<keyword evidence="2 5" id="KW-0378">Hydrolase</keyword>
<dbReference type="GO" id="GO:0005524">
    <property type="term" value="F:ATP binding"/>
    <property type="evidence" value="ECO:0007669"/>
    <property type="project" value="UniProtKB-UniRule"/>
</dbReference>
<evidence type="ECO:0000313" key="7">
    <source>
        <dbReference type="EMBL" id="MAH62198.1"/>
    </source>
</evidence>
<sequence length="777" mass="88476">MRTPVAALPNAVCEELDLLQQVQQGALRDQADEADPNYYDDILELRDSLGEAHPEDLPALTNQIEQLILLAQRQQERTPRNRSFHWHSPYFAHMRLQEQGKIRDLLLGNQNFFSAHLSCSIVDWKKAPVSQIFYRYQEEEEYIEEMGGREVEGRLLLRRLVRIEDGVLRSVSCPQGTWFFEDDQWFQWEQIRIELSGGSGSATRPIHEIGPYRLDKHLPQITALIDERQFEIISQPEAGVILIQGGAGSGKTTVALHRLAYLMTQKPSYFNSNSILPIVFNRALAQYISKLLPSLGVDGVEARVFQEWVAQLRQRFFPDMPSRYAENTPVRVIEFKRSPVILAWCARELERQLDRFEAKLTELFSSLTNGGDVINVWNSSAKSPVTDRLSRLLKWAQGQEAFTHLPPMPDSSIRQRIDRLVENGFPDLLKSPQALALQLWNDALIQRRALQEAITDFAPGSFSESQLEEIWSWNVRCYQRRQVIVGERVEENGETSEGWLENRSLSNELPTLDEEDDTLLLLLYQLTTGPLRGRKNKLLQYHHLLVDEVQDFSIPELQLLLSMTPPEGKSVTLAGDMDQRILAGNRYQDWNTMLQALRVAVTAMEPLTIGYRSTYEIMEVAKHVIGHLSVNTVWEATRHGAPVERFGFQHPGVLIAFLVDSLGSLLRREPSASVVVLTRELPEARKIAEQLERAEITGLRLVADQDFSFRAGVEVTDISQTKGLEFDYVLLVDADASTYGPDDLSRHLLYVGITRAAHQLWLLHCGNPSSLLPDTLC</sequence>
<proteinExistence type="predicted"/>
<evidence type="ECO:0000256" key="5">
    <source>
        <dbReference type="PROSITE-ProRule" id="PRU00560"/>
    </source>
</evidence>
<dbReference type="SUPFAM" id="SSF52540">
    <property type="entry name" value="P-loop containing nucleoside triphosphate hydrolases"/>
    <property type="match status" value="1"/>
</dbReference>
<gene>
    <name evidence="7" type="ORF">CMN54_01860</name>
</gene>
<evidence type="ECO:0000256" key="3">
    <source>
        <dbReference type="ARBA" id="ARBA00022806"/>
    </source>
</evidence>
<dbReference type="AlphaFoldDB" id="A0A2D6YGB2"/>
<dbReference type="Gene3D" id="3.40.50.300">
    <property type="entry name" value="P-loop containing nucleotide triphosphate hydrolases"/>
    <property type="match status" value="3"/>
</dbReference>
<name>A0A2D6YGB2_9DELT</name>
<evidence type="ECO:0000256" key="2">
    <source>
        <dbReference type="ARBA" id="ARBA00022801"/>
    </source>
</evidence>
<keyword evidence="3 5" id="KW-0347">Helicase</keyword>
<dbReference type="InterPro" id="IPR027417">
    <property type="entry name" value="P-loop_NTPase"/>
</dbReference>
<dbReference type="GO" id="GO:0003677">
    <property type="term" value="F:DNA binding"/>
    <property type="evidence" value="ECO:0007669"/>
    <property type="project" value="InterPro"/>
</dbReference>
<accession>A0A2D6YGB2</accession>
<dbReference type="EMBL" id="NZEX01000018">
    <property type="protein sequence ID" value="MAH62198.1"/>
    <property type="molecule type" value="Genomic_DNA"/>
</dbReference>
<evidence type="ECO:0000313" key="8">
    <source>
        <dbReference type="Proteomes" id="UP000226525"/>
    </source>
</evidence>
<dbReference type="Proteomes" id="UP000226525">
    <property type="component" value="Unassembled WGS sequence"/>
</dbReference>
<dbReference type="PANTHER" id="PTHR11070:SF17">
    <property type="entry name" value="DNA HELICASE IV"/>
    <property type="match status" value="1"/>
</dbReference>
<dbReference type="PANTHER" id="PTHR11070">
    <property type="entry name" value="UVRD / RECB / PCRA DNA HELICASE FAMILY MEMBER"/>
    <property type="match status" value="1"/>
</dbReference>
<dbReference type="GO" id="GO:0000725">
    <property type="term" value="P:recombinational repair"/>
    <property type="evidence" value="ECO:0007669"/>
    <property type="project" value="TreeGrafter"/>
</dbReference>
<dbReference type="GO" id="GO:0043138">
    <property type="term" value="F:3'-5' DNA helicase activity"/>
    <property type="evidence" value="ECO:0007669"/>
    <property type="project" value="TreeGrafter"/>
</dbReference>